<dbReference type="Gene3D" id="3.20.20.70">
    <property type="entry name" value="Aldolase class I"/>
    <property type="match status" value="1"/>
</dbReference>
<evidence type="ECO:0000256" key="5">
    <source>
        <dbReference type="ARBA" id="ARBA00022793"/>
    </source>
</evidence>
<evidence type="ECO:0000256" key="4">
    <source>
        <dbReference type="ARBA" id="ARBA00022605"/>
    </source>
</evidence>
<dbReference type="HOGENOM" id="CLU_034247_0_0_11"/>
<evidence type="ECO:0000256" key="2">
    <source>
        <dbReference type="ARBA" id="ARBA00004696"/>
    </source>
</evidence>
<sequence>MQDKVVQMMTTTIFDQIIAGVIEDVAAREAVVPFQEIKARSRDMPAPRDAMASLLMPGCSIIAELKRSAPDIGHIADIDEPTILATAYETGGAHMIACHTERRRFAGSLEEMAQVSAATTVPIMCRDFIVDPYQIHEARCFGADVIPLRVAALEQPRLEALIDRVESLGMTALVEVRNVAEAYRAMAARAQVIGINARDFSTMTLNKEVFGEIAPGLPSETIKVALSGVRTARELIEYASSGADAVVIGEQLVRAQSPREFTAALVAAGQHPSCPRR</sequence>
<dbReference type="GO" id="GO:0000162">
    <property type="term" value="P:L-tryptophan biosynthetic process"/>
    <property type="evidence" value="ECO:0007669"/>
    <property type="project" value="UniProtKB-UniPathway"/>
</dbReference>
<gene>
    <name evidence="11" type="primary">trpC2</name>
    <name evidence="11" type="ORF">NCTC949_01912</name>
    <name evidence="10" type="ORF">UL82_06730</name>
</gene>
<dbReference type="EMBL" id="LR134377">
    <property type="protein sequence ID" value="VEH08789.1"/>
    <property type="molecule type" value="Genomic_DNA"/>
</dbReference>
<reference evidence="10 12" key="1">
    <citation type="journal article" date="2015" name="Genome Announc.">
        <title>Complete Genome Sequence of Corynebacterium kutscheri DSM 20755, a Corynebacterial Type Strain with Remarkably Low G+C Content of Chromosomal DNA.</title>
        <authorList>
            <person name="Ruckert C."/>
            <person name="Albersmeier A."/>
            <person name="Winkler A."/>
            <person name="Tauch A."/>
        </authorList>
    </citation>
    <scope>NUCLEOTIDE SEQUENCE [LARGE SCALE GENOMIC DNA]</scope>
    <source>
        <strain evidence="10 12">DSM 20755</strain>
    </source>
</reference>
<evidence type="ECO:0000313" key="10">
    <source>
        <dbReference type="EMBL" id="AKE41511.1"/>
    </source>
</evidence>
<keyword evidence="12" id="KW-1185">Reference proteome</keyword>
<dbReference type="CDD" id="cd00331">
    <property type="entry name" value="IGPS"/>
    <property type="match status" value="1"/>
</dbReference>
<dbReference type="NCBIfam" id="NF001369">
    <property type="entry name" value="PRK00278.1-1"/>
    <property type="match status" value="1"/>
</dbReference>
<dbReference type="STRING" id="35755.UL82_06730"/>
<evidence type="ECO:0000256" key="7">
    <source>
        <dbReference type="ARBA" id="ARBA00023141"/>
    </source>
</evidence>
<dbReference type="PANTHER" id="PTHR22854">
    <property type="entry name" value="TRYPTOPHAN BIOSYNTHESIS PROTEIN"/>
    <property type="match status" value="1"/>
</dbReference>
<evidence type="ECO:0000259" key="9">
    <source>
        <dbReference type="Pfam" id="PF00218"/>
    </source>
</evidence>
<evidence type="ECO:0000256" key="8">
    <source>
        <dbReference type="ARBA" id="ARBA00023239"/>
    </source>
</evidence>
<evidence type="ECO:0000256" key="6">
    <source>
        <dbReference type="ARBA" id="ARBA00022822"/>
    </source>
</evidence>
<evidence type="ECO:0000256" key="1">
    <source>
        <dbReference type="ARBA" id="ARBA00001633"/>
    </source>
</evidence>
<keyword evidence="5" id="KW-0210">Decarboxylase</keyword>
<protein>
    <recommendedName>
        <fullName evidence="3">indole-3-glycerol-phosphate synthase</fullName>
        <ecNumber evidence="3">4.1.1.48</ecNumber>
    </recommendedName>
</protein>
<dbReference type="InterPro" id="IPR045186">
    <property type="entry name" value="Indole-3-glycerol_P_synth"/>
</dbReference>
<dbReference type="InterPro" id="IPR013785">
    <property type="entry name" value="Aldolase_TIM"/>
</dbReference>
<organism evidence="10 12">
    <name type="scientific">Corynebacterium kutscheri</name>
    <dbReference type="NCBI Taxonomy" id="35755"/>
    <lineage>
        <taxon>Bacteria</taxon>
        <taxon>Bacillati</taxon>
        <taxon>Actinomycetota</taxon>
        <taxon>Actinomycetes</taxon>
        <taxon>Mycobacteriales</taxon>
        <taxon>Corynebacteriaceae</taxon>
        <taxon>Corynebacterium</taxon>
    </lineage>
</organism>
<dbReference type="Proteomes" id="UP000033457">
    <property type="component" value="Chromosome"/>
</dbReference>
<dbReference type="UniPathway" id="UPA00035">
    <property type="reaction ID" value="UER00043"/>
</dbReference>
<comment type="pathway">
    <text evidence="2">Amino-acid biosynthesis; L-tryptophan biosynthesis; L-tryptophan from chorismate: step 4/5.</text>
</comment>
<name>A0A0F6TE47_9CORY</name>
<proteinExistence type="predicted"/>
<dbReference type="AlphaFoldDB" id="A0A0F6TE47"/>
<dbReference type="SUPFAM" id="SSF51366">
    <property type="entry name" value="Ribulose-phoshate binding barrel"/>
    <property type="match status" value="1"/>
</dbReference>
<dbReference type="GO" id="GO:0004425">
    <property type="term" value="F:indole-3-glycerol-phosphate synthase activity"/>
    <property type="evidence" value="ECO:0007669"/>
    <property type="project" value="UniProtKB-EC"/>
</dbReference>
<keyword evidence="7" id="KW-0057">Aromatic amino acid biosynthesis</keyword>
<dbReference type="PANTHER" id="PTHR22854:SF2">
    <property type="entry name" value="INDOLE-3-GLYCEROL-PHOSPHATE SYNTHASE"/>
    <property type="match status" value="1"/>
</dbReference>
<dbReference type="InterPro" id="IPR011060">
    <property type="entry name" value="RibuloseP-bd_barrel"/>
</dbReference>
<accession>A0A0F6TE47</accession>
<dbReference type="GO" id="GO:0004640">
    <property type="term" value="F:phosphoribosylanthranilate isomerase activity"/>
    <property type="evidence" value="ECO:0007669"/>
    <property type="project" value="TreeGrafter"/>
</dbReference>
<keyword evidence="6" id="KW-0822">Tryptophan biosynthesis</keyword>
<dbReference type="EC" id="4.1.1.48" evidence="3"/>
<evidence type="ECO:0000256" key="3">
    <source>
        <dbReference type="ARBA" id="ARBA00012362"/>
    </source>
</evidence>
<keyword evidence="8 10" id="KW-0456">Lyase</keyword>
<evidence type="ECO:0000313" key="13">
    <source>
        <dbReference type="Proteomes" id="UP000271380"/>
    </source>
</evidence>
<dbReference type="KEGG" id="cku:UL82_06730"/>
<dbReference type="Pfam" id="PF00218">
    <property type="entry name" value="IGPS"/>
    <property type="match status" value="1"/>
</dbReference>
<dbReference type="InterPro" id="IPR013798">
    <property type="entry name" value="Indole-3-glycerol_P_synth_dom"/>
</dbReference>
<feature type="domain" description="Indole-3-glycerol phosphate synthase" evidence="9">
    <location>
        <begin position="15"/>
        <end position="264"/>
    </location>
</feature>
<evidence type="ECO:0000313" key="11">
    <source>
        <dbReference type="EMBL" id="VEH08789.1"/>
    </source>
</evidence>
<comment type="catalytic activity">
    <reaction evidence="1">
        <text>1-(2-carboxyphenylamino)-1-deoxy-D-ribulose 5-phosphate + H(+) = (1S,2R)-1-C-(indol-3-yl)glycerol 3-phosphate + CO2 + H2O</text>
        <dbReference type="Rhea" id="RHEA:23476"/>
        <dbReference type="ChEBI" id="CHEBI:15377"/>
        <dbReference type="ChEBI" id="CHEBI:15378"/>
        <dbReference type="ChEBI" id="CHEBI:16526"/>
        <dbReference type="ChEBI" id="CHEBI:58613"/>
        <dbReference type="ChEBI" id="CHEBI:58866"/>
        <dbReference type="EC" id="4.1.1.48"/>
    </reaction>
</comment>
<dbReference type="Proteomes" id="UP000271380">
    <property type="component" value="Chromosome"/>
</dbReference>
<reference evidence="11 13" key="2">
    <citation type="submission" date="2018-12" db="EMBL/GenBank/DDBJ databases">
        <authorList>
            <consortium name="Pathogen Informatics"/>
        </authorList>
    </citation>
    <scope>NUCLEOTIDE SEQUENCE [LARGE SCALE GENOMIC DNA]</scope>
    <source>
        <strain evidence="11 13">NCTC949</strain>
    </source>
</reference>
<dbReference type="EMBL" id="CP011312">
    <property type="protein sequence ID" value="AKE41511.1"/>
    <property type="molecule type" value="Genomic_DNA"/>
</dbReference>
<evidence type="ECO:0000313" key="12">
    <source>
        <dbReference type="Proteomes" id="UP000033457"/>
    </source>
</evidence>
<keyword evidence="4" id="KW-0028">Amino-acid biosynthesis</keyword>